<dbReference type="Pfam" id="PF26640">
    <property type="entry name" value="DUF8212"/>
    <property type="match status" value="1"/>
</dbReference>
<feature type="domain" description="DUF8212" evidence="2">
    <location>
        <begin position="261"/>
        <end position="288"/>
    </location>
</feature>
<organism evidence="3 4">
    <name type="scientific">Mollisia scopiformis</name>
    <name type="common">Conifer needle endophyte fungus</name>
    <name type="synonym">Phialocephala scopiformis</name>
    <dbReference type="NCBI Taxonomy" id="149040"/>
    <lineage>
        <taxon>Eukaryota</taxon>
        <taxon>Fungi</taxon>
        <taxon>Dikarya</taxon>
        <taxon>Ascomycota</taxon>
        <taxon>Pezizomycotina</taxon>
        <taxon>Leotiomycetes</taxon>
        <taxon>Helotiales</taxon>
        <taxon>Mollisiaceae</taxon>
        <taxon>Mollisia</taxon>
    </lineage>
</organism>
<dbReference type="PANTHER" id="PTHR10622">
    <property type="entry name" value="HET DOMAIN-CONTAINING PROTEIN"/>
    <property type="match status" value="1"/>
</dbReference>
<feature type="domain" description="Heterokaryon incompatibility" evidence="1">
    <location>
        <begin position="59"/>
        <end position="149"/>
    </location>
</feature>
<dbReference type="Pfam" id="PF06985">
    <property type="entry name" value="HET"/>
    <property type="match status" value="1"/>
</dbReference>
<dbReference type="KEGG" id="psco:LY89DRAFT_705552"/>
<gene>
    <name evidence="3" type="ORF">LY89DRAFT_705552</name>
</gene>
<accession>A0A194XKQ8</accession>
<dbReference type="InterPro" id="IPR010730">
    <property type="entry name" value="HET"/>
</dbReference>
<dbReference type="OrthoDB" id="674604at2759"/>
<evidence type="ECO:0000313" key="4">
    <source>
        <dbReference type="Proteomes" id="UP000070700"/>
    </source>
</evidence>
<dbReference type="InterPro" id="IPR058525">
    <property type="entry name" value="DUF8212"/>
</dbReference>
<dbReference type="EMBL" id="KQ947409">
    <property type="protein sequence ID" value="KUJ20753.1"/>
    <property type="molecule type" value="Genomic_DNA"/>
</dbReference>
<evidence type="ECO:0000313" key="3">
    <source>
        <dbReference type="EMBL" id="KUJ20753.1"/>
    </source>
</evidence>
<dbReference type="InParanoid" id="A0A194XKQ8"/>
<keyword evidence="4" id="KW-1185">Reference proteome</keyword>
<proteinExistence type="predicted"/>
<name>A0A194XKQ8_MOLSC</name>
<dbReference type="AlphaFoldDB" id="A0A194XKQ8"/>
<evidence type="ECO:0000259" key="2">
    <source>
        <dbReference type="Pfam" id="PF26640"/>
    </source>
</evidence>
<dbReference type="Proteomes" id="UP000070700">
    <property type="component" value="Unassembled WGS sequence"/>
</dbReference>
<sequence>MVNLSGPRLPKVELVLRWLADEAWEYLEEEWDPNIWLINTTTLKLEFFVDLYNARPRRYAILSHTWEDEEVSFQEFQSLESTSLKKGFRKIEMTCRLAFDRGLKYVWMDTCCIDKANNVELTEAINSMFLWYKESEVFFVYLSDLQPHGQMQAHQLEERLSQCRWFTRGWTLQELIAPQHIEILDSEWSDIGQNMSLVDQISSLTGIDKDVLIDSSALNVAVARKMSWAASRSTTRVEDNAYCLIGIFDINMSMIYGEGRKAFYRLQEEIAKETNDLSFFAWSTIYAHFFN</sequence>
<reference evidence="3 4" key="1">
    <citation type="submission" date="2015-10" db="EMBL/GenBank/DDBJ databases">
        <title>Full genome of DAOMC 229536 Phialocephala scopiformis, a fungal endophyte of spruce producing the potent anti-insectan compound rugulosin.</title>
        <authorList>
            <consortium name="DOE Joint Genome Institute"/>
            <person name="Walker A.K."/>
            <person name="Frasz S.L."/>
            <person name="Seifert K.A."/>
            <person name="Miller J.D."/>
            <person name="Mondo S.J."/>
            <person name="Labutti K."/>
            <person name="Lipzen A."/>
            <person name="Dockter R."/>
            <person name="Kennedy M."/>
            <person name="Grigoriev I.V."/>
            <person name="Spatafora J.W."/>
        </authorList>
    </citation>
    <scope>NUCLEOTIDE SEQUENCE [LARGE SCALE GENOMIC DNA]</scope>
    <source>
        <strain evidence="3 4">CBS 120377</strain>
    </source>
</reference>
<dbReference type="RefSeq" id="XP_018075108.1">
    <property type="nucleotide sequence ID" value="XM_018217458.1"/>
</dbReference>
<protein>
    <submittedName>
        <fullName evidence="3">HET-domain-containing protein</fullName>
    </submittedName>
</protein>
<evidence type="ECO:0000259" key="1">
    <source>
        <dbReference type="Pfam" id="PF06985"/>
    </source>
</evidence>
<dbReference type="PANTHER" id="PTHR10622:SF12">
    <property type="entry name" value="HET DOMAIN-CONTAINING PROTEIN"/>
    <property type="match status" value="1"/>
</dbReference>
<dbReference type="GeneID" id="28827184"/>